<feature type="transmembrane region" description="Helical" evidence="7">
    <location>
        <begin position="248"/>
        <end position="268"/>
    </location>
</feature>
<evidence type="ECO:0000256" key="1">
    <source>
        <dbReference type="ARBA" id="ARBA00004651"/>
    </source>
</evidence>
<feature type="domain" description="ABC transmembrane type-1" evidence="8">
    <location>
        <begin position="56"/>
        <end position="269"/>
    </location>
</feature>
<evidence type="ECO:0000259" key="8">
    <source>
        <dbReference type="PROSITE" id="PS50928"/>
    </source>
</evidence>
<evidence type="ECO:0000256" key="6">
    <source>
        <dbReference type="ARBA" id="ARBA00023136"/>
    </source>
</evidence>
<dbReference type="GO" id="GO:0055085">
    <property type="term" value="P:transmembrane transport"/>
    <property type="evidence" value="ECO:0007669"/>
    <property type="project" value="InterPro"/>
</dbReference>
<feature type="transmembrane region" description="Helical" evidence="7">
    <location>
        <begin position="142"/>
        <end position="164"/>
    </location>
</feature>
<feature type="transmembrane region" description="Helical" evidence="7">
    <location>
        <begin position="60"/>
        <end position="82"/>
    </location>
</feature>
<evidence type="ECO:0000313" key="10">
    <source>
        <dbReference type="Proteomes" id="UP000036756"/>
    </source>
</evidence>
<dbReference type="Proteomes" id="UP000036756">
    <property type="component" value="Unassembled WGS sequence"/>
</dbReference>
<organism evidence="9 10">
    <name type="scientific">Clostridium cylindrosporum DSM 605</name>
    <dbReference type="NCBI Taxonomy" id="1121307"/>
    <lineage>
        <taxon>Bacteria</taxon>
        <taxon>Bacillati</taxon>
        <taxon>Bacillota</taxon>
        <taxon>Clostridia</taxon>
        <taxon>Eubacteriales</taxon>
        <taxon>Clostridiaceae</taxon>
        <taxon>Clostridium</taxon>
    </lineage>
</organism>
<feature type="transmembrane region" description="Helical" evidence="7">
    <location>
        <begin position="94"/>
        <end position="114"/>
    </location>
</feature>
<dbReference type="PANTHER" id="PTHR30193:SF37">
    <property type="entry name" value="INNER MEMBRANE ABC TRANSPORTER PERMEASE PROTEIN YCJO"/>
    <property type="match status" value="1"/>
</dbReference>
<dbReference type="SUPFAM" id="SSF161098">
    <property type="entry name" value="MetI-like"/>
    <property type="match status" value="1"/>
</dbReference>
<keyword evidence="5 7" id="KW-1133">Transmembrane helix</keyword>
<dbReference type="AlphaFoldDB" id="A0A0J8G319"/>
<feature type="transmembrane region" description="Helical" evidence="7">
    <location>
        <begin position="7"/>
        <end position="27"/>
    </location>
</feature>
<keyword evidence="4 7" id="KW-0812">Transmembrane</keyword>
<comment type="subcellular location">
    <subcellularLocation>
        <location evidence="1 7">Cell membrane</location>
        <topology evidence="1 7">Multi-pass membrane protein</topology>
    </subcellularLocation>
</comment>
<gene>
    <name evidence="9" type="ORF">CLCY_4c00690</name>
</gene>
<dbReference type="InterPro" id="IPR035906">
    <property type="entry name" value="MetI-like_sf"/>
</dbReference>
<feature type="transmembrane region" description="Helical" evidence="7">
    <location>
        <begin position="195"/>
        <end position="213"/>
    </location>
</feature>
<dbReference type="CDD" id="cd06261">
    <property type="entry name" value="TM_PBP2"/>
    <property type="match status" value="1"/>
</dbReference>
<keyword evidence="6 7" id="KW-0472">Membrane</keyword>
<evidence type="ECO:0000256" key="5">
    <source>
        <dbReference type="ARBA" id="ARBA00022989"/>
    </source>
</evidence>
<dbReference type="Pfam" id="PF00528">
    <property type="entry name" value="BPD_transp_1"/>
    <property type="match status" value="1"/>
</dbReference>
<reference evidence="9 10" key="1">
    <citation type="submission" date="2015-06" db="EMBL/GenBank/DDBJ databases">
        <title>Draft genome sequence of the purine-degrading Clostridium cylindrosporum HC-1 (DSM 605).</title>
        <authorList>
            <person name="Poehlein A."/>
            <person name="Schiel-Bengelsdorf B."/>
            <person name="Bengelsdorf F."/>
            <person name="Daniel R."/>
            <person name="Duerre P."/>
        </authorList>
    </citation>
    <scope>NUCLEOTIDE SEQUENCE [LARGE SCALE GENOMIC DNA]</scope>
    <source>
        <strain evidence="9 10">DSM 605</strain>
    </source>
</reference>
<keyword evidence="9" id="KW-0762">Sugar transport</keyword>
<evidence type="ECO:0000256" key="4">
    <source>
        <dbReference type="ARBA" id="ARBA00022692"/>
    </source>
</evidence>
<evidence type="ECO:0000256" key="7">
    <source>
        <dbReference type="RuleBase" id="RU363032"/>
    </source>
</evidence>
<evidence type="ECO:0000256" key="3">
    <source>
        <dbReference type="ARBA" id="ARBA00022475"/>
    </source>
</evidence>
<dbReference type="PANTHER" id="PTHR30193">
    <property type="entry name" value="ABC TRANSPORTER PERMEASE PROTEIN"/>
    <property type="match status" value="1"/>
</dbReference>
<dbReference type="Gene3D" id="1.10.3720.10">
    <property type="entry name" value="MetI-like"/>
    <property type="match status" value="1"/>
</dbReference>
<evidence type="ECO:0000313" key="9">
    <source>
        <dbReference type="EMBL" id="KMT22096.1"/>
    </source>
</evidence>
<protein>
    <submittedName>
        <fullName evidence="9">ABC-type sugar transport system, permease component</fullName>
    </submittedName>
</protein>
<dbReference type="InterPro" id="IPR000515">
    <property type="entry name" value="MetI-like"/>
</dbReference>
<dbReference type="InterPro" id="IPR051393">
    <property type="entry name" value="ABC_transporter_permease"/>
</dbReference>
<dbReference type="PROSITE" id="PS50928">
    <property type="entry name" value="ABC_TM1"/>
    <property type="match status" value="1"/>
</dbReference>
<comment type="caution">
    <text evidence="9">The sequence shown here is derived from an EMBL/GenBank/DDBJ whole genome shotgun (WGS) entry which is preliminary data.</text>
</comment>
<accession>A0A0J8G319</accession>
<dbReference type="EMBL" id="LFVU01000024">
    <property type="protein sequence ID" value="KMT22096.1"/>
    <property type="molecule type" value="Genomic_DNA"/>
</dbReference>
<keyword evidence="10" id="KW-1185">Reference proteome</keyword>
<evidence type="ECO:0000256" key="2">
    <source>
        <dbReference type="ARBA" id="ARBA00022448"/>
    </source>
</evidence>
<keyword evidence="3" id="KW-1003">Cell membrane</keyword>
<keyword evidence="2 7" id="KW-0813">Transport</keyword>
<dbReference type="PATRIC" id="fig|1121307.3.peg.1721"/>
<sequence length="281" mass="31789">MYILPIGIILFSFYIIPMIMSMVFGFTKYNIMSPAEFIGLENYKGLLTDTMFKDSLKNTLIFSLVSVPFQTIIALIFAVWLTSKESKFYNFVKGVIFIPVISSMLLISVIWKVFLNLQTSPINMIFNIFGATPPNWLGNPSIVLFTLIAINIWKNIGYFVVIYVSAIMDVDRNVYEAAKLDGVNKLQEFKDITLPLLKPTTIMVVFLGVIWSFQTFDLIYNLTGGGPGTRTMTLVLNIYNLSFKDFNAGYAMSVANVLLFIIATVSILQKTLLKRDKSTIY</sequence>
<comment type="similarity">
    <text evidence="7">Belongs to the binding-protein-dependent transport system permease family.</text>
</comment>
<name>A0A0J8G319_CLOCY</name>
<proteinExistence type="inferred from homology"/>
<dbReference type="GO" id="GO:0005886">
    <property type="term" value="C:plasma membrane"/>
    <property type="evidence" value="ECO:0007669"/>
    <property type="project" value="UniProtKB-SubCell"/>
</dbReference>
<dbReference type="STRING" id="1121307.CLCY_4c00690"/>